<keyword evidence="4" id="KW-0349">Heme</keyword>
<feature type="region of interest" description="Disordered" evidence="12">
    <location>
        <begin position="1280"/>
        <end position="1405"/>
    </location>
</feature>
<keyword evidence="8 13" id="KW-1133">Transmembrane helix</keyword>
<feature type="transmembrane region" description="Helical" evidence="13">
    <location>
        <begin position="1767"/>
        <end position="1786"/>
    </location>
</feature>
<dbReference type="GO" id="GO:0016020">
    <property type="term" value="C:membrane"/>
    <property type="evidence" value="ECO:0007669"/>
    <property type="project" value="UniProtKB-SubCell"/>
</dbReference>
<evidence type="ECO:0000313" key="17">
    <source>
        <dbReference type="EMBL" id="CAG7837802.1"/>
    </source>
</evidence>
<feature type="transmembrane region" description="Helical" evidence="13">
    <location>
        <begin position="565"/>
        <end position="593"/>
    </location>
</feature>
<keyword evidence="18" id="KW-1185">Reference proteome</keyword>
<dbReference type="PROSITE" id="PS50836">
    <property type="entry name" value="DOMON"/>
    <property type="match status" value="2"/>
</dbReference>
<feature type="region of interest" description="Disordered" evidence="12">
    <location>
        <begin position="1056"/>
        <end position="1177"/>
    </location>
</feature>
<feature type="compositionally biased region" description="Polar residues" evidence="12">
    <location>
        <begin position="1068"/>
        <end position="1081"/>
    </location>
</feature>
<keyword evidence="14" id="KW-0732">Signal</keyword>
<dbReference type="SMART" id="SM00664">
    <property type="entry name" value="DoH"/>
    <property type="match status" value="2"/>
</dbReference>
<dbReference type="GO" id="GO:0140575">
    <property type="term" value="F:transmembrane monodehydroascorbate reductase activity"/>
    <property type="evidence" value="ECO:0007669"/>
    <property type="project" value="InterPro"/>
</dbReference>
<dbReference type="EC" id="7.2.1.3" evidence="11"/>
<feature type="compositionally biased region" description="Polar residues" evidence="12">
    <location>
        <begin position="274"/>
        <end position="284"/>
    </location>
</feature>
<evidence type="ECO:0000256" key="12">
    <source>
        <dbReference type="SAM" id="MobiDB-lite"/>
    </source>
</evidence>
<dbReference type="InterPro" id="IPR005018">
    <property type="entry name" value="DOMON_domain"/>
</dbReference>
<comment type="cofactor">
    <cofactor evidence="1">
        <name>heme b</name>
        <dbReference type="ChEBI" id="CHEBI:60344"/>
    </cofactor>
</comment>
<comment type="caution">
    <text evidence="17">The sequence shown here is derived from an EMBL/GenBank/DDBJ whole genome shotgun (WGS) entry which is preliminary data.</text>
</comment>
<dbReference type="SMART" id="SM00665">
    <property type="entry name" value="B561"/>
    <property type="match status" value="1"/>
</dbReference>
<feature type="compositionally biased region" description="Basic residues" evidence="12">
    <location>
        <begin position="1358"/>
        <end position="1371"/>
    </location>
</feature>
<proteinExistence type="predicted"/>
<dbReference type="Proteomes" id="UP000708208">
    <property type="component" value="Unassembled WGS sequence"/>
</dbReference>
<comment type="subcellular location">
    <subcellularLocation>
        <location evidence="2">Membrane</location>
        <topology evidence="2">Multi-pass membrane protein</topology>
    </subcellularLocation>
</comment>
<dbReference type="InterPro" id="IPR006593">
    <property type="entry name" value="Cyt_b561/ferric_Rdtase_TM"/>
</dbReference>
<dbReference type="Pfam" id="PF03188">
    <property type="entry name" value="Cytochrom_B561"/>
    <property type="match status" value="1"/>
</dbReference>
<dbReference type="PANTHER" id="PTHR15422:SF24">
    <property type="entry name" value="DOMON RELATED DOMAIN-CONTAINING PROTEIN"/>
    <property type="match status" value="1"/>
</dbReference>
<accession>A0A8J2LW77</accession>
<dbReference type="PANTHER" id="PTHR15422">
    <property type="entry name" value="OS05G0565100 PROTEIN"/>
    <property type="match status" value="1"/>
</dbReference>
<feature type="transmembrane region" description="Helical" evidence="13">
    <location>
        <begin position="1649"/>
        <end position="1671"/>
    </location>
</feature>
<sequence length="1898" mass="212297">MSGRSLFLIVFLVNCWFNSIGSTMLMNEIQSQSESISRLPRSVSVSAHPIRCDDYFNSIFVKTYPLATGIQINFEHSIKPQKKLNPSGADEFKISYKLFVSHLNDESETKKYHSATVFIPSDLNFKDAFQNRIKNHTRPYGITADFRHDHVGEVITCSGPVKGMLLLSSGTASKSKLVQQEVDFVIKKVPLSKKIQFYTLFIMDASGNGIIRDLVTVQAPNHVERDDDDDSSTTSSPIANISSGDSNDNSSFGRRAGPKPKPKSSQGRGDAKENQSNTQIASSDSNDDKISVSEIEKRMGKILREDAAVRDAATTNYRVDPKYLTHVIPDYIIHVKLIYTGCGSNYSCFEHPADCHHTRNCLVNLRFNRVKGGVRMIITASTTRWVAVGLSEDRLMGDDAVVICRRAPNSALASLWDAYNPPRPDVYTLGTVIHAEKHAYLRPTAGSSGKGILTCEFQLDKEFKTESNLDINFVNKKYYILLSVGLDNKEPSGLGSVRKHEFAITSSKPVHFYEDPPVIIQYQKHMAITVHEQLAIISYGFLVPAAILMSRYGQHGLHRRGFGNYPWWFIIHVSFQMGAIVCNVLGLFIIYMFRNGSTFYSPSSIFHGIVGPAVYIMSFANAILGCFMHVRRNRSMSESVCLKWCHWGIGHFSAFLGALEIIRGPAIPKSWISCSFSVVGGFNYVFFCGASVLLMFNTEILRQKLKSPYPTYRSFLGPAIELNTNFPRKTFYERRYIIYFTLGSLFFCTVILLVELVLTGQPCNGHLQFDIDLVMAAIDCSDVLGDIIAEWNEADLTDDLHIVFDMANLGLNDSNTNLEDELQLTFSLENATTGEEVKFESIALVLPSTNPYARSESNSSNDIEESNEIYASFKDETFGEVLNCFRPFSCLILMSYPNSPSNLNHQEVEIKVKNIPAMEIEAYIQLRLRDKIVVGDVLTIQNSVDDEFDSETPFEATFTSQAAWEETDASIWEGSEEIHYGEVDGKVDAFTNVDMDENLYESVFRDTDETEPNFDPGVMAEVDIEDAGIDTYTGVEADSNPVLPDKNIRVSDYTIEEEENAGGDKNSSKVAPSKNISNMSALPQRIHVRSITSPPEDNKTTVPPSHSKPPGQVRRGHKLRPKSTEAIMQQKKFRSLGGNPASQGAGVSKAKSASELRLGRRIKPHLKPGESSRKFRRSHRNMINISTNSTKHVSSITFLRLGHRRLRQKGSTSTNKMAKHRSATNQLRILGFGVNTSATSKPSITSLRRGFKRLPKRTEAQRTIVAKRRLDSTILEGFTRIKQRSRKPSAGGRPIKGSLRSMGTIIGSPNSKVISSSASRRVFGPRKELTKADKEKLAQSMKKFQSQHNLSSTSTSKSPKRRSSRRTKATKIHGDDTIQNDDSSMPNRPTLRKSKKAKPKKESDTDVTHVLRVIDLDPGDNVTGDVFDRVNYDELNVRSDEQEIESRSKHEGRFGEDYVLTILSLYISCGRNYSCFSYPAGCHIEQNCLVTTSFQQRGKRLHVALAAENTNYIAIGFSKDAYMGDDVVVLCKRAPGSDRVSIWIGYTIVGPTKRDYFSEENGDIRIISSAVYQGMLTCDFTLPLEMKLDNGLEVHFMKQTYNILLALGDDNTEPKGPGSITKHGFTTSSTEAYQMTSVKHTTNTHDSHILLTIHIVFGVVTYGFLVPMAILMARYGQQGFPYKSCKGYPTWVLYHISFQIATVLLNTLCIVLAFIGRLGSSFTSFSSACHFFVGVVLGLAVIGNAVAGFFIHRKRSKNMVLNNNLKWCHYIVGHAIFAFGALELVRGAYLRHSSVSCSFAIIAGFSLLYYSLAHVVLLLNTDYLRRYQKIQEPMIRAFIGPALHLDVRAPRCEYDVRRGTIIFMFFICAFFTLVLLAVIFISSHSCSPRDHDYIYGFL</sequence>
<feature type="transmembrane region" description="Helical" evidence="13">
    <location>
        <begin position="670"/>
        <end position="696"/>
    </location>
</feature>
<keyword evidence="10 13" id="KW-0472">Membrane</keyword>
<evidence type="ECO:0000256" key="14">
    <source>
        <dbReference type="SAM" id="SignalP"/>
    </source>
</evidence>
<evidence type="ECO:0000256" key="1">
    <source>
        <dbReference type="ARBA" id="ARBA00001970"/>
    </source>
</evidence>
<feature type="compositionally biased region" description="Polar residues" evidence="12">
    <location>
        <begin position="1090"/>
        <end position="1104"/>
    </location>
</feature>
<keyword evidence="9" id="KW-0408">Iron</keyword>
<feature type="transmembrane region" description="Helical" evidence="13">
    <location>
        <begin position="605"/>
        <end position="628"/>
    </location>
</feature>
<dbReference type="InterPro" id="IPR045150">
    <property type="entry name" value="CYB561D1/2"/>
</dbReference>
<feature type="region of interest" description="Disordered" evidence="12">
    <location>
        <begin position="223"/>
        <end position="291"/>
    </location>
</feature>
<evidence type="ECO:0000256" key="11">
    <source>
        <dbReference type="ARBA" id="ARBA00024225"/>
    </source>
</evidence>
<feature type="domain" description="DOMON" evidence="15">
    <location>
        <begin position="359"/>
        <end position="485"/>
    </location>
</feature>
<evidence type="ECO:0000256" key="7">
    <source>
        <dbReference type="ARBA" id="ARBA00022982"/>
    </source>
</evidence>
<evidence type="ECO:0000256" key="8">
    <source>
        <dbReference type="ARBA" id="ARBA00022989"/>
    </source>
</evidence>
<keyword evidence="7" id="KW-0249">Electron transport</keyword>
<keyword evidence="6" id="KW-0479">Metal-binding</keyword>
<feature type="compositionally biased region" description="Basic and acidic residues" evidence="12">
    <location>
        <begin position="1325"/>
        <end position="1337"/>
    </location>
</feature>
<gene>
    <name evidence="17" type="ORF">AFUS01_LOCUS46858</name>
</gene>
<feature type="transmembrane region" description="Helical" evidence="13">
    <location>
        <begin position="1798"/>
        <end position="1819"/>
    </location>
</feature>
<evidence type="ECO:0000256" key="6">
    <source>
        <dbReference type="ARBA" id="ARBA00022723"/>
    </source>
</evidence>
<keyword evidence="3" id="KW-0813">Transport</keyword>
<organism evidence="17 18">
    <name type="scientific">Allacma fusca</name>
    <dbReference type="NCBI Taxonomy" id="39272"/>
    <lineage>
        <taxon>Eukaryota</taxon>
        <taxon>Metazoa</taxon>
        <taxon>Ecdysozoa</taxon>
        <taxon>Arthropoda</taxon>
        <taxon>Hexapoda</taxon>
        <taxon>Collembola</taxon>
        <taxon>Symphypleona</taxon>
        <taxon>Sminthuridae</taxon>
        <taxon>Allacma</taxon>
    </lineage>
</organism>
<keyword evidence="5 13" id="KW-0812">Transmembrane</keyword>
<feature type="chain" id="PRO_5035182439" description="ascorbate ferrireductase (transmembrane)" evidence="14">
    <location>
        <begin position="23"/>
        <end position="1898"/>
    </location>
</feature>
<feature type="domain" description="DOMON" evidence="15">
    <location>
        <begin position="1486"/>
        <end position="1608"/>
    </location>
</feature>
<dbReference type="EMBL" id="CAJVCH010571544">
    <property type="protein sequence ID" value="CAG7837802.1"/>
    <property type="molecule type" value="Genomic_DNA"/>
</dbReference>
<evidence type="ECO:0000313" key="18">
    <source>
        <dbReference type="Proteomes" id="UP000708208"/>
    </source>
</evidence>
<dbReference type="GO" id="GO:0046872">
    <property type="term" value="F:metal ion binding"/>
    <property type="evidence" value="ECO:0007669"/>
    <property type="project" value="UniProtKB-KW"/>
</dbReference>
<evidence type="ECO:0000259" key="15">
    <source>
        <dbReference type="PROSITE" id="PS50836"/>
    </source>
</evidence>
<feature type="compositionally biased region" description="Low complexity" evidence="12">
    <location>
        <begin position="232"/>
        <end position="253"/>
    </location>
</feature>
<name>A0A8J2LW77_9HEXA</name>
<evidence type="ECO:0000256" key="13">
    <source>
        <dbReference type="SAM" id="Phobius"/>
    </source>
</evidence>
<evidence type="ECO:0000256" key="4">
    <source>
        <dbReference type="ARBA" id="ARBA00022617"/>
    </source>
</evidence>
<feature type="domain" description="Cytochrome b561" evidence="16">
    <location>
        <begin position="1617"/>
        <end position="1828"/>
    </location>
</feature>
<evidence type="ECO:0000259" key="16">
    <source>
        <dbReference type="PROSITE" id="PS50939"/>
    </source>
</evidence>
<feature type="transmembrane region" description="Helical" evidence="13">
    <location>
        <begin position="1861"/>
        <end position="1881"/>
    </location>
</feature>
<feature type="transmembrane region" description="Helical" evidence="13">
    <location>
        <begin position="534"/>
        <end position="553"/>
    </location>
</feature>
<feature type="transmembrane region" description="Helical" evidence="13">
    <location>
        <begin position="736"/>
        <end position="758"/>
    </location>
</feature>
<evidence type="ECO:0000256" key="9">
    <source>
        <dbReference type="ARBA" id="ARBA00023004"/>
    </source>
</evidence>
<evidence type="ECO:0000256" key="3">
    <source>
        <dbReference type="ARBA" id="ARBA00022448"/>
    </source>
</evidence>
<feature type="compositionally biased region" description="Basic residues" evidence="12">
    <location>
        <begin position="1390"/>
        <end position="1399"/>
    </location>
</feature>
<feature type="domain" description="Cytochrome b561" evidence="16">
    <location>
        <begin position="494"/>
        <end position="705"/>
    </location>
</feature>
<feature type="transmembrane region" description="Helical" evidence="13">
    <location>
        <begin position="1692"/>
        <end position="1716"/>
    </location>
</feature>
<dbReference type="GO" id="GO:0140571">
    <property type="term" value="F:transmembrane ascorbate ferrireductase activity"/>
    <property type="evidence" value="ECO:0007669"/>
    <property type="project" value="UniProtKB-EC"/>
</dbReference>
<feature type="transmembrane region" description="Helical" evidence="13">
    <location>
        <begin position="1722"/>
        <end position="1746"/>
    </location>
</feature>
<feature type="signal peptide" evidence="14">
    <location>
        <begin position="1"/>
        <end position="22"/>
    </location>
</feature>
<reference evidence="17" key="1">
    <citation type="submission" date="2021-06" db="EMBL/GenBank/DDBJ databases">
        <authorList>
            <person name="Hodson N. C."/>
            <person name="Mongue J. A."/>
            <person name="Jaron S. K."/>
        </authorList>
    </citation>
    <scope>NUCLEOTIDE SEQUENCE</scope>
</reference>
<evidence type="ECO:0000256" key="2">
    <source>
        <dbReference type="ARBA" id="ARBA00004141"/>
    </source>
</evidence>
<dbReference type="CDD" id="cd08760">
    <property type="entry name" value="Cyt_b561_FRRS1_like"/>
    <property type="match status" value="2"/>
</dbReference>
<feature type="compositionally biased region" description="Polar residues" evidence="12">
    <location>
        <begin position="1307"/>
        <end position="1319"/>
    </location>
</feature>
<protein>
    <recommendedName>
        <fullName evidence="11">ascorbate ferrireductase (transmembrane)</fullName>
        <ecNumber evidence="11">7.2.1.3</ecNumber>
    </recommendedName>
</protein>
<dbReference type="PROSITE" id="PS50939">
    <property type="entry name" value="CYTOCHROME_B561"/>
    <property type="match status" value="2"/>
</dbReference>
<evidence type="ECO:0000256" key="5">
    <source>
        <dbReference type="ARBA" id="ARBA00022692"/>
    </source>
</evidence>
<feature type="transmembrane region" description="Helical" evidence="13">
    <location>
        <begin position="640"/>
        <end position="658"/>
    </location>
</feature>
<dbReference type="OrthoDB" id="2419613at2759"/>
<dbReference type="GO" id="GO:0020037">
    <property type="term" value="F:heme binding"/>
    <property type="evidence" value="ECO:0007669"/>
    <property type="project" value="TreeGrafter"/>
</dbReference>
<evidence type="ECO:0000256" key="10">
    <source>
        <dbReference type="ARBA" id="ARBA00023136"/>
    </source>
</evidence>